<dbReference type="Pfam" id="PF11747">
    <property type="entry name" value="RebB"/>
    <property type="match status" value="2"/>
</dbReference>
<comment type="caution">
    <text evidence="1">The sequence shown here is derived from an EMBL/GenBank/DDBJ whole genome shotgun (WGS) entry which is preliminary data.</text>
</comment>
<dbReference type="InterPro" id="IPR021070">
    <property type="entry name" value="Killing_trait_RebB"/>
</dbReference>
<protein>
    <submittedName>
        <fullName evidence="1">RebB family R body protein</fullName>
    </submittedName>
</protein>
<evidence type="ECO:0000313" key="1">
    <source>
        <dbReference type="EMBL" id="MBW8724472.1"/>
    </source>
</evidence>
<dbReference type="Proteomes" id="UP000700706">
    <property type="component" value="Unassembled WGS sequence"/>
</dbReference>
<dbReference type="EMBL" id="JAEKLZ010000108">
    <property type="protein sequence ID" value="MBW8724472.1"/>
    <property type="molecule type" value="Genomic_DNA"/>
</dbReference>
<evidence type="ECO:0000313" key="2">
    <source>
        <dbReference type="Proteomes" id="UP000700706"/>
    </source>
</evidence>
<gene>
    <name evidence="1" type="ORF">JF625_04850</name>
</gene>
<organism evidence="1 2">
    <name type="scientific">Inquilinus limosus</name>
    <dbReference type="NCBI Taxonomy" id="171674"/>
    <lineage>
        <taxon>Bacteria</taxon>
        <taxon>Pseudomonadati</taxon>
        <taxon>Pseudomonadota</taxon>
        <taxon>Alphaproteobacteria</taxon>
        <taxon>Rhodospirillales</taxon>
        <taxon>Rhodospirillaceae</taxon>
        <taxon>Inquilinus</taxon>
    </lineage>
</organism>
<proteinExistence type="predicted"/>
<reference evidence="1" key="1">
    <citation type="submission" date="2020-06" db="EMBL/GenBank/DDBJ databases">
        <title>Stable isotope informed genome-resolved metagenomics uncovers potential trophic interactions in rhizosphere soil.</title>
        <authorList>
            <person name="Starr E.P."/>
            <person name="Shi S."/>
            <person name="Blazewicz S.J."/>
            <person name="Koch B.J."/>
            <person name="Probst A.J."/>
            <person name="Hungate B.A."/>
            <person name="Pett-Ridge J."/>
            <person name="Firestone M.K."/>
            <person name="Banfield J.F."/>
        </authorList>
    </citation>
    <scope>NUCLEOTIDE SEQUENCE</scope>
    <source>
        <strain evidence="1">YM_69_17</strain>
    </source>
</reference>
<accession>A0A952FHL0</accession>
<dbReference type="AlphaFoldDB" id="A0A952FHL0"/>
<sequence>MAETDKPGHPDAVVMVEVPVQAIATLYQAVGRAAGGAAPGAGVEVDSPAQAVALLYQVAGRAAGLDLQNAVQNQQVLNQIASAVVSKAIQMVMAMGSRAAVMAAVPPDAAVVGEAPAMLTGTVYQTMAHSTGIGFETAVAAQPQQDTGGQAAANQGVMQIYSLDTTADAVAAKPSRRLDDTD</sequence>
<name>A0A952FHL0_9PROT</name>